<feature type="transmembrane region" description="Helical" evidence="4">
    <location>
        <begin position="76"/>
        <end position="95"/>
    </location>
</feature>
<dbReference type="PROSITE" id="PS50850">
    <property type="entry name" value="MFS"/>
    <property type="match status" value="1"/>
</dbReference>
<feature type="transmembrane region" description="Helical" evidence="4">
    <location>
        <begin position="101"/>
        <end position="121"/>
    </location>
</feature>
<dbReference type="InterPro" id="IPR050327">
    <property type="entry name" value="Proton-linked_MCT"/>
</dbReference>
<reference evidence="6" key="1">
    <citation type="submission" date="2017-05" db="EMBL/GenBank/DDBJ databases">
        <authorList>
            <person name="Imhoff J.F."/>
            <person name="Rahn T."/>
            <person name="Kuenzel S."/>
            <person name="Neulinger S.C."/>
        </authorList>
    </citation>
    <scope>NUCLEOTIDE SEQUENCE</scope>
    <source>
        <strain evidence="6">LMG 28126</strain>
    </source>
</reference>
<feature type="transmembrane region" description="Helical" evidence="4">
    <location>
        <begin position="309"/>
        <end position="333"/>
    </location>
</feature>
<evidence type="ECO:0000256" key="4">
    <source>
        <dbReference type="SAM" id="Phobius"/>
    </source>
</evidence>
<dbReference type="InterPro" id="IPR011701">
    <property type="entry name" value="MFS"/>
</dbReference>
<dbReference type="Proteomes" id="UP000706333">
    <property type="component" value="Unassembled WGS sequence"/>
</dbReference>
<dbReference type="AlphaFoldDB" id="A0A934TLU3"/>
<feature type="transmembrane region" description="Helical" evidence="4">
    <location>
        <begin position="259"/>
        <end position="277"/>
    </location>
</feature>
<dbReference type="PANTHER" id="PTHR11360">
    <property type="entry name" value="MONOCARBOXYLATE TRANSPORTER"/>
    <property type="match status" value="1"/>
</dbReference>
<keyword evidence="2 4" id="KW-1133">Transmembrane helix</keyword>
<keyword evidence="3 4" id="KW-0472">Membrane</keyword>
<organism evidence="6 7">
    <name type="scientific">Rhodobaculum claviforme</name>
    <dbReference type="NCBI Taxonomy" id="1549854"/>
    <lineage>
        <taxon>Bacteria</taxon>
        <taxon>Pseudomonadati</taxon>
        <taxon>Pseudomonadota</taxon>
        <taxon>Alphaproteobacteria</taxon>
        <taxon>Rhodobacterales</taxon>
        <taxon>Paracoccaceae</taxon>
        <taxon>Rhodobaculum</taxon>
    </lineage>
</organism>
<keyword evidence="7" id="KW-1185">Reference proteome</keyword>
<feature type="transmembrane region" description="Helical" evidence="4">
    <location>
        <begin position="284"/>
        <end position="303"/>
    </location>
</feature>
<feature type="transmembrane region" description="Helical" evidence="4">
    <location>
        <begin position="218"/>
        <end position="239"/>
    </location>
</feature>
<feature type="transmembrane region" description="Helical" evidence="4">
    <location>
        <begin position="46"/>
        <end position="64"/>
    </location>
</feature>
<evidence type="ECO:0000313" key="6">
    <source>
        <dbReference type="EMBL" id="MBK5928504.1"/>
    </source>
</evidence>
<dbReference type="PANTHER" id="PTHR11360:SF308">
    <property type="entry name" value="BLL3089 PROTEIN"/>
    <property type="match status" value="1"/>
</dbReference>
<dbReference type="InterPro" id="IPR020846">
    <property type="entry name" value="MFS_dom"/>
</dbReference>
<dbReference type="InterPro" id="IPR036259">
    <property type="entry name" value="MFS_trans_sf"/>
</dbReference>
<dbReference type="Gene3D" id="1.20.1250.20">
    <property type="entry name" value="MFS general substrate transporter like domains"/>
    <property type="match status" value="2"/>
</dbReference>
<gene>
    <name evidence="6" type="ORF">CCR87_14395</name>
</gene>
<keyword evidence="1 4" id="KW-0812">Transmembrane</keyword>
<protein>
    <submittedName>
        <fullName evidence="6">MFS transporter</fullName>
    </submittedName>
</protein>
<evidence type="ECO:0000256" key="1">
    <source>
        <dbReference type="ARBA" id="ARBA00022692"/>
    </source>
</evidence>
<sequence length="413" mass="42774">MRQFLIANRHWLGFGFLLTFASAFGQTWFISLFAGDIKDRFGLTDGGWGLVYTVATLASAALLLSRGGVADTVRPARLAPLMALGFAASGLAFAFTPGLWVLMLALVGLRFCGQGMFSHMAMTAMGRWFRARRGRAVSIANLGHSAGEAVLPIVAVALIAALGWQATWVLVAGVLVLAVAPALATLGRERTAQSAAVATEAPGMGGRHWTRADALRHWLFPALLPILLTPGFIGTVVFFHQVHIAEVKGWTLAQMAPGYVVFAVLSVVSGLAAGWAADRFGPHRLLVGLLVPTGLGVALIGPAEAVGTWFVALGLIGMTQGIGASLWGAFWPAVYGTRNLGSVRALATVVMVVSTAIGPGLTGLLIDAGIDFPAQGLGLGIWCAGLCVLALAVQSSAALGVACAPRAASENAD</sequence>
<dbReference type="Pfam" id="PF07690">
    <property type="entry name" value="MFS_1"/>
    <property type="match status" value="1"/>
</dbReference>
<proteinExistence type="predicted"/>
<evidence type="ECO:0000256" key="2">
    <source>
        <dbReference type="ARBA" id="ARBA00022989"/>
    </source>
</evidence>
<reference evidence="6" key="2">
    <citation type="journal article" date="2020" name="Microorganisms">
        <title>Osmotic Adaptation and Compatible Solute Biosynthesis of Phototrophic Bacteria as Revealed from Genome Analyses.</title>
        <authorList>
            <person name="Imhoff J.F."/>
            <person name="Rahn T."/>
            <person name="Kunzel S."/>
            <person name="Keller A."/>
            <person name="Neulinger S.C."/>
        </authorList>
    </citation>
    <scope>NUCLEOTIDE SEQUENCE</scope>
    <source>
        <strain evidence="6">LMG 28126</strain>
    </source>
</reference>
<dbReference type="RefSeq" id="WP_201158266.1">
    <property type="nucleotide sequence ID" value="NZ_NHSD01000308.1"/>
</dbReference>
<dbReference type="EMBL" id="NHSD01000308">
    <property type="protein sequence ID" value="MBK5928504.1"/>
    <property type="molecule type" value="Genomic_DNA"/>
</dbReference>
<feature type="transmembrane region" description="Helical" evidence="4">
    <location>
        <begin position="372"/>
        <end position="393"/>
    </location>
</feature>
<feature type="transmembrane region" description="Helical" evidence="4">
    <location>
        <begin position="12"/>
        <end position="34"/>
    </location>
</feature>
<feature type="domain" description="Major facilitator superfamily (MFS) profile" evidence="5">
    <location>
        <begin position="11"/>
        <end position="408"/>
    </location>
</feature>
<accession>A0A934TLU3</accession>
<feature type="transmembrane region" description="Helical" evidence="4">
    <location>
        <begin position="345"/>
        <end position="366"/>
    </location>
</feature>
<feature type="transmembrane region" description="Helical" evidence="4">
    <location>
        <begin position="168"/>
        <end position="186"/>
    </location>
</feature>
<name>A0A934TLU3_9RHOB</name>
<evidence type="ECO:0000259" key="5">
    <source>
        <dbReference type="PROSITE" id="PS50850"/>
    </source>
</evidence>
<feature type="transmembrane region" description="Helical" evidence="4">
    <location>
        <begin position="142"/>
        <end position="162"/>
    </location>
</feature>
<evidence type="ECO:0000256" key="3">
    <source>
        <dbReference type="ARBA" id="ARBA00023136"/>
    </source>
</evidence>
<comment type="caution">
    <text evidence="6">The sequence shown here is derived from an EMBL/GenBank/DDBJ whole genome shotgun (WGS) entry which is preliminary data.</text>
</comment>
<dbReference type="GO" id="GO:0022857">
    <property type="term" value="F:transmembrane transporter activity"/>
    <property type="evidence" value="ECO:0007669"/>
    <property type="project" value="InterPro"/>
</dbReference>
<evidence type="ECO:0000313" key="7">
    <source>
        <dbReference type="Proteomes" id="UP000706333"/>
    </source>
</evidence>
<dbReference type="SUPFAM" id="SSF103473">
    <property type="entry name" value="MFS general substrate transporter"/>
    <property type="match status" value="1"/>
</dbReference>